<dbReference type="AlphaFoldDB" id="A0A061QUY6"/>
<feature type="non-terminal residue" evidence="1">
    <location>
        <position position="1"/>
    </location>
</feature>
<evidence type="ECO:0000313" key="1">
    <source>
        <dbReference type="EMBL" id="JAC62269.1"/>
    </source>
</evidence>
<organism evidence="1">
    <name type="scientific">Tetraselmis sp. GSL018</name>
    <dbReference type="NCBI Taxonomy" id="582737"/>
    <lineage>
        <taxon>Eukaryota</taxon>
        <taxon>Viridiplantae</taxon>
        <taxon>Chlorophyta</taxon>
        <taxon>core chlorophytes</taxon>
        <taxon>Chlorodendrophyceae</taxon>
        <taxon>Chlorodendrales</taxon>
        <taxon>Chlorodendraceae</taxon>
        <taxon>Tetraselmis</taxon>
    </lineage>
</organism>
<gene>
    <name evidence="1" type="ORF">TSPGSL018_23813</name>
</gene>
<dbReference type="EMBL" id="GBEZ01024752">
    <property type="protein sequence ID" value="JAC62269.1"/>
    <property type="molecule type" value="Transcribed_RNA"/>
</dbReference>
<proteinExistence type="predicted"/>
<name>A0A061QUY6_9CHLO</name>
<reference evidence="1" key="1">
    <citation type="submission" date="2014-05" db="EMBL/GenBank/DDBJ databases">
        <title>The transcriptome of the halophilic microalga Tetraselmis sp. GSL018 isolated from the Great Salt Lake, Utah.</title>
        <authorList>
            <person name="Jinkerson R.E."/>
            <person name="D'Adamo S."/>
            <person name="Posewitz M.C."/>
        </authorList>
    </citation>
    <scope>NUCLEOTIDE SEQUENCE</scope>
    <source>
        <strain evidence="1">GSL018</strain>
    </source>
</reference>
<accession>A0A061QUY6</accession>
<sequence length="127" mass="13954">LGTQPTFSSLTEFDFNLLTWQLETFSKMFAPVNCVSSLGQYGSASQAVLAQKINCCKLFCDQVAQTASMQPPPVTCAESNLSRLLQEALREIRSQLEEFDATFAEETSFRKASLPSISEGEGDESEP</sequence>
<protein>
    <submittedName>
        <fullName evidence="1">Uncharacterized protein</fullName>
    </submittedName>
</protein>